<organism evidence="2 3">
    <name type="scientific">Trapa incisa</name>
    <dbReference type="NCBI Taxonomy" id="236973"/>
    <lineage>
        <taxon>Eukaryota</taxon>
        <taxon>Viridiplantae</taxon>
        <taxon>Streptophyta</taxon>
        <taxon>Embryophyta</taxon>
        <taxon>Tracheophyta</taxon>
        <taxon>Spermatophyta</taxon>
        <taxon>Magnoliopsida</taxon>
        <taxon>eudicotyledons</taxon>
        <taxon>Gunneridae</taxon>
        <taxon>Pentapetalae</taxon>
        <taxon>rosids</taxon>
        <taxon>malvids</taxon>
        <taxon>Myrtales</taxon>
        <taxon>Lythraceae</taxon>
        <taxon>Trapa</taxon>
    </lineage>
</organism>
<name>A0AAN7KTK4_9MYRT</name>
<reference evidence="2 3" key="1">
    <citation type="journal article" date="2023" name="Hortic Res">
        <title>Pangenome of water caltrop reveals structural variations and asymmetric subgenome divergence after allopolyploidization.</title>
        <authorList>
            <person name="Zhang X."/>
            <person name="Chen Y."/>
            <person name="Wang L."/>
            <person name="Yuan Y."/>
            <person name="Fang M."/>
            <person name="Shi L."/>
            <person name="Lu R."/>
            <person name="Comes H.P."/>
            <person name="Ma Y."/>
            <person name="Chen Y."/>
            <person name="Huang G."/>
            <person name="Zhou Y."/>
            <person name="Zheng Z."/>
            <person name="Qiu Y."/>
        </authorList>
    </citation>
    <scope>NUCLEOTIDE SEQUENCE [LARGE SCALE GENOMIC DNA]</scope>
    <source>
        <tissue evidence="2">Roots</tissue>
    </source>
</reference>
<evidence type="ECO:0000313" key="3">
    <source>
        <dbReference type="Proteomes" id="UP001345219"/>
    </source>
</evidence>
<evidence type="ECO:0000256" key="1">
    <source>
        <dbReference type="SAM" id="MobiDB-lite"/>
    </source>
</evidence>
<dbReference type="AlphaFoldDB" id="A0AAN7KTK4"/>
<evidence type="ECO:0000313" key="2">
    <source>
        <dbReference type="EMBL" id="KAK4773187.1"/>
    </source>
</evidence>
<dbReference type="Pfam" id="PF15365">
    <property type="entry name" value="PNRC"/>
    <property type="match status" value="1"/>
</dbReference>
<dbReference type="GO" id="GO:0016071">
    <property type="term" value="P:mRNA metabolic process"/>
    <property type="evidence" value="ECO:0007669"/>
    <property type="project" value="UniProtKB-ARBA"/>
</dbReference>
<sequence length="183" mass="19852">MGTEILRPQDCLAGVSGTSPALFPRRKGCNHGNPYSNNRINLSPSSGPRSSKKQLGSEKPDHKLRSGHPEPSVSRKCSSDDGRAERIGLEVTEKITVLRRGGSLDSKIKSEVQRKKKGSSTATKQLQGPYVRAPMIAKCNLYAGSAFAVSPEPSALPLPSFSKKAVPFDDLATRDLRRILRLD</sequence>
<feature type="compositionally biased region" description="Basic and acidic residues" evidence="1">
    <location>
        <begin position="55"/>
        <end position="68"/>
    </location>
</feature>
<dbReference type="EMBL" id="JAXIOK010000004">
    <property type="protein sequence ID" value="KAK4773187.1"/>
    <property type="molecule type" value="Genomic_DNA"/>
</dbReference>
<feature type="compositionally biased region" description="Polar residues" evidence="1">
    <location>
        <begin position="33"/>
        <end position="49"/>
    </location>
</feature>
<dbReference type="PANTHER" id="PTHR33670">
    <property type="entry name" value="SPLICING FACTOR, PROLINE- AND GLUTAMINE-RICH-LIKE"/>
    <property type="match status" value="1"/>
</dbReference>
<gene>
    <name evidence="2" type="ORF">SAY87_028206</name>
</gene>
<dbReference type="InterPro" id="IPR028322">
    <property type="entry name" value="PNRC-like_rgn"/>
</dbReference>
<proteinExistence type="predicted"/>
<dbReference type="PANTHER" id="PTHR33670:SF1">
    <property type="entry name" value="OS09G0416300 PROTEIN"/>
    <property type="match status" value="1"/>
</dbReference>
<feature type="region of interest" description="Disordered" evidence="1">
    <location>
        <begin position="1"/>
        <end position="85"/>
    </location>
</feature>
<comment type="caution">
    <text evidence="2">The sequence shown here is derived from an EMBL/GenBank/DDBJ whole genome shotgun (WGS) entry which is preliminary data.</text>
</comment>
<dbReference type="Proteomes" id="UP001345219">
    <property type="component" value="Chromosome 22"/>
</dbReference>
<accession>A0AAN7KTK4</accession>
<protein>
    <submittedName>
        <fullName evidence="2">Uncharacterized protein</fullName>
    </submittedName>
</protein>
<keyword evidence="3" id="KW-1185">Reference proteome</keyword>